<evidence type="ECO:0000256" key="1">
    <source>
        <dbReference type="SAM" id="Phobius"/>
    </source>
</evidence>
<sequence length="69" mass="7841">MVVFLTSIFTIFITISTVYYLIKLFTLAYQKKQITYSRLLFYVTTSIAVGFIVASILPLAIITIVEVLI</sequence>
<gene>
    <name evidence="2" type="ORF">ACFPYN_09685</name>
</gene>
<feature type="transmembrane region" description="Helical" evidence="1">
    <location>
        <begin position="39"/>
        <end position="65"/>
    </location>
</feature>
<reference evidence="3" key="1">
    <citation type="journal article" date="2019" name="Int. J. Syst. Evol. Microbiol.">
        <title>The Global Catalogue of Microorganisms (GCM) 10K type strain sequencing project: providing services to taxonomists for standard genome sequencing and annotation.</title>
        <authorList>
            <consortium name="The Broad Institute Genomics Platform"/>
            <consortium name="The Broad Institute Genome Sequencing Center for Infectious Disease"/>
            <person name="Wu L."/>
            <person name="Ma J."/>
        </authorList>
    </citation>
    <scope>NUCLEOTIDE SEQUENCE [LARGE SCALE GENOMIC DNA]</scope>
    <source>
        <strain evidence="3">CCUG 54527</strain>
    </source>
</reference>
<feature type="transmembrane region" description="Helical" evidence="1">
    <location>
        <begin position="6"/>
        <end position="27"/>
    </location>
</feature>
<comment type="caution">
    <text evidence="2">The sequence shown here is derived from an EMBL/GenBank/DDBJ whole genome shotgun (WGS) entry which is preliminary data.</text>
</comment>
<protein>
    <recommendedName>
        <fullName evidence="4">DUF1146 domain-containing protein</fullName>
    </recommendedName>
</protein>
<keyword evidence="1" id="KW-0472">Membrane</keyword>
<proteinExistence type="predicted"/>
<evidence type="ECO:0000313" key="2">
    <source>
        <dbReference type="EMBL" id="MFC6039689.1"/>
    </source>
</evidence>
<organism evidence="2 3">
    <name type="scientific">Paenisporosarcina macmurdoensis</name>
    <dbReference type="NCBI Taxonomy" id="212659"/>
    <lineage>
        <taxon>Bacteria</taxon>
        <taxon>Bacillati</taxon>
        <taxon>Bacillota</taxon>
        <taxon>Bacilli</taxon>
        <taxon>Bacillales</taxon>
        <taxon>Caryophanaceae</taxon>
        <taxon>Paenisporosarcina</taxon>
    </lineage>
</organism>
<accession>A0ABW1L6V4</accession>
<evidence type="ECO:0008006" key="4">
    <source>
        <dbReference type="Google" id="ProtNLM"/>
    </source>
</evidence>
<dbReference type="Proteomes" id="UP001596170">
    <property type="component" value="Unassembled WGS sequence"/>
</dbReference>
<evidence type="ECO:0000313" key="3">
    <source>
        <dbReference type="Proteomes" id="UP001596170"/>
    </source>
</evidence>
<dbReference type="EMBL" id="JBHSRI010000015">
    <property type="protein sequence ID" value="MFC6039689.1"/>
    <property type="molecule type" value="Genomic_DNA"/>
</dbReference>
<keyword evidence="3" id="KW-1185">Reference proteome</keyword>
<keyword evidence="1" id="KW-0812">Transmembrane</keyword>
<keyword evidence="1" id="KW-1133">Transmembrane helix</keyword>
<name>A0ABW1L6V4_9BACL</name>
<dbReference type="RefSeq" id="WP_377733827.1">
    <property type="nucleotide sequence ID" value="NZ_JBHSRI010000015.1"/>
</dbReference>